<dbReference type="PANTHER" id="PTHR37695:SF1">
    <property type="entry name" value="RECOMBINATION INITIATION DEFECTS 3-RELATED"/>
    <property type="match status" value="1"/>
</dbReference>
<dbReference type="GO" id="GO:0048236">
    <property type="term" value="P:plant-type sporogenesis"/>
    <property type="evidence" value="ECO:0007669"/>
    <property type="project" value="InterPro"/>
</dbReference>
<dbReference type="AlphaFoldDB" id="A0A438JLV4"/>
<evidence type="ECO:0000313" key="3">
    <source>
        <dbReference type="Proteomes" id="UP000288805"/>
    </source>
</evidence>
<dbReference type="InterPro" id="IPR034546">
    <property type="entry name" value="PAIR1"/>
</dbReference>
<gene>
    <name evidence="2" type="primary">PAIR1_0</name>
    <name evidence="2" type="ORF">CK203_012843</name>
</gene>
<name>A0A438JLV4_VITVI</name>
<dbReference type="Proteomes" id="UP000288805">
    <property type="component" value="Unassembled WGS sequence"/>
</dbReference>
<feature type="compositionally biased region" description="Polar residues" evidence="1">
    <location>
        <begin position="389"/>
        <end position="401"/>
    </location>
</feature>
<organism evidence="2 3">
    <name type="scientific">Vitis vinifera</name>
    <name type="common">Grape</name>
    <dbReference type="NCBI Taxonomy" id="29760"/>
    <lineage>
        <taxon>Eukaryota</taxon>
        <taxon>Viridiplantae</taxon>
        <taxon>Streptophyta</taxon>
        <taxon>Embryophyta</taxon>
        <taxon>Tracheophyta</taxon>
        <taxon>Spermatophyta</taxon>
        <taxon>Magnoliopsida</taxon>
        <taxon>eudicotyledons</taxon>
        <taxon>Gunneridae</taxon>
        <taxon>Pentapetalae</taxon>
        <taxon>rosids</taxon>
        <taxon>Vitales</taxon>
        <taxon>Vitaceae</taxon>
        <taxon>Viteae</taxon>
        <taxon>Vitis</taxon>
    </lineage>
</organism>
<proteinExistence type="predicted"/>
<protein>
    <submittedName>
        <fullName evidence="2">Protein PAIR1</fullName>
    </submittedName>
</protein>
<dbReference type="GO" id="GO:0070192">
    <property type="term" value="P:chromosome organization involved in meiotic cell cycle"/>
    <property type="evidence" value="ECO:0007669"/>
    <property type="project" value="InterPro"/>
</dbReference>
<comment type="caution">
    <text evidence="2">The sequence shown here is derived from an EMBL/GenBank/DDBJ whole genome shotgun (WGS) entry which is preliminary data.</text>
</comment>
<evidence type="ECO:0000256" key="1">
    <source>
        <dbReference type="SAM" id="MobiDB-lite"/>
    </source>
</evidence>
<evidence type="ECO:0000313" key="2">
    <source>
        <dbReference type="EMBL" id="RVX09946.1"/>
    </source>
</evidence>
<accession>A0A438JLV4</accession>
<reference evidence="2 3" key="1">
    <citation type="journal article" date="2018" name="PLoS Genet.">
        <title>Population sequencing reveals clonal diversity and ancestral inbreeding in the grapevine cultivar Chardonnay.</title>
        <authorList>
            <person name="Roach M.J."/>
            <person name="Johnson D.L."/>
            <person name="Bohlmann J."/>
            <person name="van Vuuren H.J."/>
            <person name="Jones S.J."/>
            <person name="Pretorius I.S."/>
            <person name="Schmidt S.A."/>
            <person name="Borneman A.R."/>
        </authorList>
    </citation>
    <scope>NUCLEOTIDE SEQUENCE [LARGE SCALE GENOMIC DNA]</scope>
    <source>
        <strain evidence="3">cv. Chardonnay</strain>
        <tissue evidence="2">Leaf</tissue>
    </source>
</reference>
<sequence>MKMKINKACDLSSISVLPPHTRRSSTVPTGPQVSQQLRSQQQSQQSFSQSQHGMFSQFSQNSLDEIVANDQRFGSQERENSMKRISCLAPVSFTREESQIPISRSSTSLARKWSSASAPDYRCQIGEDLEHRIGMMETSLTRFGMILDSIQSDVMQVNKGMKEFLMEMEGLRQKLTVHDSSLLLMNKGHEDIKDRLDAALKSISDQMNKDLYQDNLQQSFLMLSALPEQIEMCLQKLQNELCKTITKEMQASLKFTYLCIIQLFAGNRTQPEDPQPKICNTDFFSTKCTLLFSDNDLLLTSFHANKYSDICSHKTSTLHNCRVPVTVPLQRKSHSLSRSMYNSYSFTKKILHDPRPVLPTKVCMQATLPPKIEMGSWNSVQRERATFPDRNSNRQPKQNGVSPLERVNDAGKRMQVIIDSDEEIDGGFSCLLQEKESGK</sequence>
<dbReference type="PANTHER" id="PTHR37695">
    <property type="entry name" value="RECOMBINATION INITIATION DEFECTS 3-RELATED"/>
    <property type="match status" value="1"/>
</dbReference>
<feature type="compositionally biased region" description="Low complexity" evidence="1">
    <location>
        <begin position="32"/>
        <end position="54"/>
    </location>
</feature>
<feature type="region of interest" description="Disordered" evidence="1">
    <location>
        <begin position="386"/>
        <end position="408"/>
    </location>
</feature>
<dbReference type="EMBL" id="QGNW01000036">
    <property type="protein sequence ID" value="RVX09946.1"/>
    <property type="molecule type" value="Genomic_DNA"/>
</dbReference>
<feature type="region of interest" description="Disordered" evidence="1">
    <location>
        <begin position="1"/>
        <end position="54"/>
    </location>
</feature>